<dbReference type="GO" id="GO:0008270">
    <property type="term" value="F:zinc ion binding"/>
    <property type="evidence" value="ECO:0007669"/>
    <property type="project" value="UniProtKB-KW"/>
</dbReference>
<feature type="non-terminal residue" evidence="13">
    <location>
        <position position="168"/>
    </location>
</feature>
<evidence type="ECO:0000256" key="9">
    <source>
        <dbReference type="ARBA" id="ARBA00022833"/>
    </source>
</evidence>
<keyword evidence="14" id="KW-1185">Reference proteome</keyword>
<keyword evidence="5" id="KW-0677">Repeat</keyword>
<feature type="non-terminal residue" evidence="13">
    <location>
        <position position="1"/>
    </location>
</feature>
<keyword evidence="9" id="KW-0862">Zinc</keyword>
<dbReference type="PANTHER" id="PTHR10183">
    <property type="entry name" value="CALPAIN"/>
    <property type="match status" value="1"/>
</dbReference>
<dbReference type="OrthoDB" id="424753at2759"/>
<comment type="caution">
    <text evidence="11">Lacks conserved residue(s) required for the propagation of feature annotation.</text>
</comment>
<keyword evidence="3" id="KW-0645">Protease</keyword>
<gene>
    <name evidence="13" type="ORF">AFUS01_LOCUS23692</name>
</gene>
<dbReference type="GO" id="GO:0005737">
    <property type="term" value="C:cytoplasm"/>
    <property type="evidence" value="ECO:0007669"/>
    <property type="project" value="TreeGrafter"/>
</dbReference>
<keyword evidence="4" id="KW-0479">Metal-binding</keyword>
<evidence type="ECO:0000256" key="3">
    <source>
        <dbReference type="ARBA" id="ARBA00022670"/>
    </source>
</evidence>
<evidence type="ECO:0000259" key="12">
    <source>
        <dbReference type="PROSITE" id="PS50203"/>
    </source>
</evidence>
<comment type="caution">
    <text evidence="13">The sequence shown here is derived from an EMBL/GenBank/DDBJ whole genome shotgun (WGS) entry which is preliminary data.</text>
</comment>
<comment type="similarity">
    <text evidence="1">Belongs to the peptidase C2 family.</text>
</comment>
<keyword evidence="8" id="KW-0788">Thiol protease</keyword>
<dbReference type="PROSITE" id="PS50203">
    <property type="entry name" value="CALPAIN_CAT"/>
    <property type="match status" value="1"/>
</dbReference>
<dbReference type="GO" id="GO:0004198">
    <property type="term" value="F:calcium-dependent cysteine-type endopeptidase activity"/>
    <property type="evidence" value="ECO:0007669"/>
    <property type="project" value="InterPro"/>
</dbReference>
<evidence type="ECO:0000313" key="14">
    <source>
        <dbReference type="Proteomes" id="UP000708208"/>
    </source>
</evidence>
<organism evidence="13 14">
    <name type="scientific">Allacma fusca</name>
    <dbReference type="NCBI Taxonomy" id="39272"/>
    <lineage>
        <taxon>Eukaryota</taxon>
        <taxon>Metazoa</taxon>
        <taxon>Ecdysozoa</taxon>
        <taxon>Arthropoda</taxon>
        <taxon>Hexapoda</taxon>
        <taxon>Collembola</taxon>
        <taxon>Symphypleona</taxon>
        <taxon>Sminthuridae</taxon>
        <taxon>Allacma</taxon>
    </lineage>
</organism>
<feature type="active site" evidence="10">
    <location>
        <position position="96"/>
    </location>
</feature>
<accession>A0A8J2K8R1</accession>
<evidence type="ECO:0000313" key="13">
    <source>
        <dbReference type="EMBL" id="CAG7785041.1"/>
    </source>
</evidence>
<evidence type="ECO:0000256" key="4">
    <source>
        <dbReference type="ARBA" id="ARBA00022723"/>
    </source>
</evidence>
<keyword evidence="7" id="KW-0378">Hydrolase</keyword>
<keyword evidence="2" id="KW-0597">Phosphoprotein</keyword>
<evidence type="ECO:0000256" key="5">
    <source>
        <dbReference type="ARBA" id="ARBA00022737"/>
    </source>
</evidence>
<evidence type="ECO:0000256" key="6">
    <source>
        <dbReference type="ARBA" id="ARBA00022771"/>
    </source>
</evidence>
<evidence type="ECO:0000256" key="8">
    <source>
        <dbReference type="ARBA" id="ARBA00022807"/>
    </source>
</evidence>
<dbReference type="PANTHER" id="PTHR10183:SF382">
    <property type="entry name" value="CALPAIN-15"/>
    <property type="match status" value="1"/>
</dbReference>
<evidence type="ECO:0000256" key="11">
    <source>
        <dbReference type="PROSITE-ProRule" id="PRU00239"/>
    </source>
</evidence>
<feature type="active site" evidence="10">
    <location>
        <position position="116"/>
    </location>
</feature>
<dbReference type="Pfam" id="PF00648">
    <property type="entry name" value="Peptidase_C2"/>
    <property type="match status" value="1"/>
</dbReference>
<dbReference type="EMBL" id="CAJVCH010287707">
    <property type="protein sequence ID" value="CAG7785041.1"/>
    <property type="molecule type" value="Genomic_DNA"/>
</dbReference>
<dbReference type="AlphaFoldDB" id="A0A8J2K8R1"/>
<evidence type="ECO:0000256" key="10">
    <source>
        <dbReference type="PIRSR" id="PIRSR622684-1"/>
    </source>
</evidence>
<reference evidence="13" key="1">
    <citation type="submission" date="2021-06" db="EMBL/GenBank/DDBJ databases">
        <authorList>
            <person name="Hodson N. C."/>
            <person name="Mongue J. A."/>
            <person name="Jaron S. K."/>
        </authorList>
    </citation>
    <scope>NUCLEOTIDE SEQUENCE</scope>
</reference>
<dbReference type="InterPro" id="IPR001300">
    <property type="entry name" value="Peptidase_C2_calpain_cat"/>
</dbReference>
<evidence type="ECO:0000256" key="2">
    <source>
        <dbReference type="ARBA" id="ARBA00022553"/>
    </source>
</evidence>
<keyword evidence="6" id="KW-0863">Zinc-finger</keyword>
<sequence>AKDKQLWVCLLEKAHAKLYGSYHALQSGSNLEGLVTLTGYPAESISFSSDQGEINQGLIWQTLFTCQKAGFLIGISCGQPEISEQEYEEIGLLSSHAYSVLQVRSISKLRLMHIRNPWGKYCWKGDWKIDSHLWTPELIEKLKPPKCDDGTFWISFEDVLKYFNKADI</sequence>
<evidence type="ECO:0000256" key="1">
    <source>
        <dbReference type="ARBA" id="ARBA00007623"/>
    </source>
</evidence>
<proteinExistence type="inferred from homology"/>
<protein>
    <recommendedName>
        <fullName evidence="12">Calpain catalytic domain-containing protein</fullName>
    </recommendedName>
</protein>
<dbReference type="GO" id="GO:0006508">
    <property type="term" value="P:proteolysis"/>
    <property type="evidence" value="ECO:0007669"/>
    <property type="project" value="UniProtKB-KW"/>
</dbReference>
<dbReference type="InterPro" id="IPR022684">
    <property type="entry name" value="Calpain_cysteine_protease"/>
</dbReference>
<dbReference type="FunFam" id="3.90.70.10:FF:000010">
    <property type="entry name" value="Calpain 15"/>
    <property type="match status" value="1"/>
</dbReference>
<evidence type="ECO:0000256" key="7">
    <source>
        <dbReference type="ARBA" id="ARBA00022801"/>
    </source>
</evidence>
<name>A0A8J2K8R1_9HEXA</name>
<dbReference type="Proteomes" id="UP000708208">
    <property type="component" value="Unassembled WGS sequence"/>
</dbReference>
<dbReference type="SMART" id="SM00230">
    <property type="entry name" value="CysPc"/>
    <property type="match status" value="1"/>
</dbReference>
<feature type="domain" description="Calpain catalytic" evidence="12">
    <location>
        <begin position="1"/>
        <end position="168"/>
    </location>
</feature>